<dbReference type="AlphaFoldDB" id="A0A1Y3QXU4"/>
<dbReference type="EMBL" id="NFHB01000002">
    <property type="protein sequence ID" value="OUN04484.1"/>
    <property type="molecule type" value="Genomic_DNA"/>
</dbReference>
<dbReference type="OrthoDB" id="1163183at2"/>
<reference evidence="7" key="1">
    <citation type="submission" date="2017-04" db="EMBL/GenBank/DDBJ databases">
        <title>Function of individual gut microbiota members based on whole genome sequencing of pure cultures obtained from chicken caecum.</title>
        <authorList>
            <person name="Medvecky M."/>
            <person name="Cejkova D."/>
            <person name="Polansky O."/>
            <person name="Karasova D."/>
            <person name="Kubasova T."/>
            <person name="Cizek A."/>
            <person name="Rychlik I."/>
        </authorList>
    </citation>
    <scope>NUCLEOTIDE SEQUENCE [LARGE SCALE GENOMIC DNA]</scope>
    <source>
        <strain evidence="7">An90</strain>
    </source>
</reference>
<name>A0A1Y3QXU4_9BACT</name>
<protein>
    <submittedName>
        <fullName evidence="5">Porin family protein</fullName>
    </submittedName>
</protein>
<evidence type="ECO:0000313" key="7">
    <source>
        <dbReference type="Proteomes" id="UP000195772"/>
    </source>
</evidence>
<evidence type="ECO:0000313" key="8">
    <source>
        <dbReference type="Proteomes" id="UP000323119"/>
    </source>
</evidence>
<dbReference type="Pfam" id="PF13505">
    <property type="entry name" value="OMP_b-brl"/>
    <property type="match status" value="1"/>
</dbReference>
<organism evidence="6 7">
    <name type="scientific">Alistipes onderdonkii</name>
    <dbReference type="NCBI Taxonomy" id="328813"/>
    <lineage>
        <taxon>Bacteria</taxon>
        <taxon>Pseudomonadati</taxon>
        <taxon>Bacteroidota</taxon>
        <taxon>Bacteroidia</taxon>
        <taxon>Bacteroidales</taxon>
        <taxon>Rikenellaceae</taxon>
        <taxon>Alistipes</taxon>
    </lineage>
</organism>
<proteinExistence type="predicted"/>
<dbReference type="Proteomes" id="UP000323119">
    <property type="component" value="Unassembled WGS sequence"/>
</dbReference>
<reference evidence="6" key="2">
    <citation type="journal article" date="2018" name="BMC Genomics">
        <title>Whole genome sequencing and function prediction of 133 gut anaerobes isolated from chicken caecum in pure cultures.</title>
        <authorList>
            <person name="Medvecky M."/>
            <person name="Cejkova D."/>
            <person name="Polansky O."/>
            <person name="Karasova D."/>
            <person name="Kubasova T."/>
            <person name="Cizek A."/>
            <person name="Rychlik I."/>
        </authorList>
    </citation>
    <scope>NUCLEOTIDE SEQUENCE</scope>
    <source>
        <strain evidence="6">An90</strain>
    </source>
</reference>
<gene>
    <name evidence="6" type="ORF">B5G41_04020</name>
    <name evidence="5" type="ORF">F2S36_11875</name>
</gene>
<feature type="compositionally biased region" description="Polar residues" evidence="2">
    <location>
        <begin position="32"/>
        <end position="46"/>
    </location>
</feature>
<dbReference type="RefSeq" id="WP_032134991.1">
    <property type="nucleotide sequence ID" value="NZ_AP025562.1"/>
</dbReference>
<keyword evidence="1 3" id="KW-0732">Signal</keyword>
<dbReference type="InterPro" id="IPR027385">
    <property type="entry name" value="Beta-barrel_OMP"/>
</dbReference>
<dbReference type="SUPFAM" id="SSF56925">
    <property type="entry name" value="OMPA-like"/>
    <property type="match status" value="1"/>
</dbReference>
<feature type="signal peptide" evidence="3">
    <location>
        <begin position="1"/>
        <end position="19"/>
    </location>
</feature>
<evidence type="ECO:0000259" key="4">
    <source>
        <dbReference type="Pfam" id="PF13505"/>
    </source>
</evidence>
<evidence type="ECO:0000256" key="3">
    <source>
        <dbReference type="SAM" id="SignalP"/>
    </source>
</evidence>
<sequence>MKKILLIATAALFAWTASAQDSNYRNTRDNNRNAAQAGNYRSTPENYRSAVGPRVNFYTNTGDASVGIGAYYRYSFDSHWRIEPSIYVLTEKDSSVDINFDAHYVFRIADWWGVYPQVGVVANDIKDWAFGMSVGGGFDFNVARRWNISAGLKYEPMFDSGRSNPLVVFVGAAYRF</sequence>
<dbReference type="Proteomes" id="UP000195772">
    <property type="component" value="Unassembled WGS sequence"/>
</dbReference>
<evidence type="ECO:0000313" key="6">
    <source>
        <dbReference type="EMBL" id="OUN04484.1"/>
    </source>
</evidence>
<accession>A0A1Y3QXU4</accession>
<evidence type="ECO:0000256" key="2">
    <source>
        <dbReference type="SAM" id="MobiDB-lite"/>
    </source>
</evidence>
<dbReference type="InterPro" id="IPR011250">
    <property type="entry name" value="OMP/PagP_B-barrel"/>
</dbReference>
<comment type="caution">
    <text evidence="6">The sequence shown here is derived from an EMBL/GenBank/DDBJ whole genome shotgun (WGS) entry which is preliminary data.</text>
</comment>
<dbReference type="Gene3D" id="2.40.160.20">
    <property type="match status" value="1"/>
</dbReference>
<evidence type="ECO:0000313" key="5">
    <source>
        <dbReference type="EMBL" id="KAA2558969.1"/>
    </source>
</evidence>
<feature type="domain" description="Outer membrane protein beta-barrel" evidence="4">
    <location>
        <begin position="8"/>
        <end position="176"/>
    </location>
</feature>
<reference evidence="5 8" key="3">
    <citation type="journal article" date="2019" name="Nat. Med.">
        <title>A library of human gut bacterial isolates paired with longitudinal multiomics data enables mechanistic microbiome research.</title>
        <authorList>
            <person name="Poyet M."/>
            <person name="Groussin M."/>
            <person name="Gibbons S.M."/>
            <person name="Avila-Pacheco J."/>
            <person name="Jiang X."/>
            <person name="Kearney S.M."/>
            <person name="Perrotta A.R."/>
            <person name="Berdy B."/>
            <person name="Zhao S."/>
            <person name="Lieberman T.D."/>
            <person name="Swanson P.K."/>
            <person name="Smith M."/>
            <person name="Roesemann S."/>
            <person name="Alexander J.E."/>
            <person name="Rich S.A."/>
            <person name="Livny J."/>
            <person name="Vlamakis H."/>
            <person name="Clish C."/>
            <person name="Bullock K."/>
            <person name="Deik A."/>
            <person name="Scott J."/>
            <person name="Pierce K.A."/>
            <person name="Xavier R.J."/>
            <person name="Alm E.J."/>
        </authorList>
    </citation>
    <scope>NUCLEOTIDE SEQUENCE [LARGE SCALE GENOMIC DNA]</scope>
    <source>
        <strain evidence="5 8">BIOML-A204</strain>
    </source>
</reference>
<feature type="region of interest" description="Disordered" evidence="2">
    <location>
        <begin position="24"/>
        <end position="47"/>
    </location>
</feature>
<feature type="chain" id="PRO_5040575977" evidence="3">
    <location>
        <begin position="20"/>
        <end position="176"/>
    </location>
</feature>
<dbReference type="EMBL" id="VVUY01000010">
    <property type="protein sequence ID" value="KAA2558969.1"/>
    <property type="molecule type" value="Genomic_DNA"/>
</dbReference>
<evidence type="ECO:0000256" key="1">
    <source>
        <dbReference type="ARBA" id="ARBA00022729"/>
    </source>
</evidence>